<evidence type="ECO:0000256" key="1">
    <source>
        <dbReference type="SAM" id="MobiDB-lite"/>
    </source>
</evidence>
<dbReference type="EMBL" id="JABELV010000034">
    <property type="protein sequence ID" value="KAG7562333.1"/>
    <property type="molecule type" value="Genomic_DNA"/>
</dbReference>
<evidence type="ECO:0000313" key="2">
    <source>
        <dbReference type="EMBL" id="KAG7562333.1"/>
    </source>
</evidence>
<evidence type="ECO:0008006" key="4">
    <source>
        <dbReference type="Google" id="ProtNLM"/>
    </source>
</evidence>
<name>A0A8K0JPJ1_9TREE</name>
<protein>
    <recommendedName>
        <fullName evidence="4">Myb-like domain-containing protein</fullName>
    </recommendedName>
</protein>
<comment type="caution">
    <text evidence="2">The sequence shown here is derived from an EMBL/GenBank/DDBJ whole genome shotgun (WGS) entry which is preliminary data.</text>
</comment>
<gene>
    <name evidence="2" type="ORF">FFLO_02225</name>
</gene>
<keyword evidence="3" id="KW-1185">Reference proteome</keyword>
<feature type="region of interest" description="Disordered" evidence="1">
    <location>
        <begin position="1"/>
        <end position="58"/>
    </location>
</feature>
<dbReference type="OrthoDB" id="2564874at2759"/>
<proteinExistence type="predicted"/>
<accession>A0A8K0JPJ1</accession>
<evidence type="ECO:0000313" key="3">
    <source>
        <dbReference type="Proteomes" id="UP000812966"/>
    </source>
</evidence>
<dbReference type="AlphaFoldDB" id="A0A8K0JPJ1"/>
<sequence length="117" mass="12581">MPKMPSAKASADVKKETSEDVSQVKPEPDMPSTPKKRKAPTDGGEGSPSPAKKGGWSGEAKAKLATFLVDKGYTSMTTEDWNTIAEQIGVTANQCKDQLKPKRKNVRSALQTMIDGM</sequence>
<organism evidence="2 3">
    <name type="scientific">Filobasidium floriforme</name>
    <dbReference type="NCBI Taxonomy" id="5210"/>
    <lineage>
        <taxon>Eukaryota</taxon>
        <taxon>Fungi</taxon>
        <taxon>Dikarya</taxon>
        <taxon>Basidiomycota</taxon>
        <taxon>Agaricomycotina</taxon>
        <taxon>Tremellomycetes</taxon>
        <taxon>Filobasidiales</taxon>
        <taxon>Filobasidiaceae</taxon>
        <taxon>Filobasidium</taxon>
    </lineage>
</organism>
<reference evidence="2" key="1">
    <citation type="submission" date="2020-04" db="EMBL/GenBank/DDBJ databases">
        <title>Analysis of mating type loci in Filobasidium floriforme.</title>
        <authorList>
            <person name="Nowrousian M."/>
        </authorList>
    </citation>
    <scope>NUCLEOTIDE SEQUENCE</scope>
    <source>
        <strain evidence="2">CBS 6242</strain>
    </source>
</reference>
<dbReference type="Proteomes" id="UP000812966">
    <property type="component" value="Unassembled WGS sequence"/>
</dbReference>